<dbReference type="PROSITE" id="PS51186">
    <property type="entry name" value="GNAT"/>
    <property type="match status" value="1"/>
</dbReference>
<dbReference type="CDD" id="cd04301">
    <property type="entry name" value="NAT_SF"/>
    <property type="match status" value="1"/>
</dbReference>
<sequence>MIYETDLRTRPDLRDPQAVEGNPDWLSRPEVRALLDADGHTDYELGEEERLFGLDDGEGLAAFGKVGPSGRPDWANIHLIGVLSRARGRGLGTRLHAHLLALAAEEHTHHAGGTGADNHAMRRIFEKNGRRPNVTQMYFRPS</sequence>
<dbReference type="EMBL" id="AP026560">
    <property type="protein sequence ID" value="BDP42357.1"/>
    <property type="molecule type" value="Genomic_DNA"/>
</dbReference>
<name>A0ABM8AEY2_9DEIO</name>
<keyword evidence="3" id="KW-1185">Reference proteome</keyword>
<dbReference type="SUPFAM" id="SSF55729">
    <property type="entry name" value="Acyl-CoA N-acyltransferases (Nat)"/>
    <property type="match status" value="1"/>
</dbReference>
<dbReference type="Gene3D" id="3.40.630.30">
    <property type="match status" value="1"/>
</dbReference>
<dbReference type="InterPro" id="IPR016181">
    <property type="entry name" value="Acyl_CoA_acyltransferase"/>
</dbReference>
<evidence type="ECO:0000259" key="1">
    <source>
        <dbReference type="PROSITE" id="PS51186"/>
    </source>
</evidence>
<gene>
    <name evidence="2" type="ORF">DAETH_23260</name>
</gene>
<feature type="domain" description="N-acetyltransferase" evidence="1">
    <location>
        <begin position="5"/>
        <end position="142"/>
    </location>
</feature>
<proteinExistence type="predicted"/>
<evidence type="ECO:0000313" key="3">
    <source>
        <dbReference type="Proteomes" id="UP001064971"/>
    </source>
</evidence>
<protein>
    <recommendedName>
        <fullName evidence="1">N-acetyltransferase domain-containing protein</fullName>
    </recommendedName>
</protein>
<reference evidence="2" key="1">
    <citation type="submission" date="2022-07" db="EMBL/GenBank/DDBJ databases">
        <title>Complete Genome Sequence of the Radioresistant Bacterium Deinococcus aetherius ST0316, Isolated from the Air Dust collected in Lower Stratosphere above Japan.</title>
        <authorList>
            <person name="Satoh K."/>
            <person name="Hagiwara K."/>
            <person name="Katsumata K."/>
            <person name="Kubo A."/>
            <person name="Yokobori S."/>
            <person name="Yamagishi A."/>
            <person name="Oono Y."/>
            <person name="Narumi I."/>
        </authorList>
    </citation>
    <scope>NUCLEOTIDE SEQUENCE</scope>
    <source>
        <strain evidence="2">ST0316</strain>
    </source>
</reference>
<evidence type="ECO:0000313" key="2">
    <source>
        <dbReference type="EMBL" id="BDP42357.1"/>
    </source>
</evidence>
<dbReference type="Proteomes" id="UP001064971">
    <property type="component" value="Chromosome"/>
</dbReference>
<accession>A0ABM8AEY2</accession>
<dbReference type="Pfam" id="PF00583">
    <property type="entry name" value="Acetyltransf_1"/>
    <property type="match status" value="1"/>
</dbReference>
<dbReference type="InterPro" id="IPR000182">
    <property type="entry name" value="GNAT_dom"/>
</dbReference>
<organism evidence="2 3">
    <name type="scientific">Deinococcus aetherius</name>
    <dbReference type="NCBI Taxonomy" id="200252"/>
    <lineage>
        <taxon>Bacteria</taxon>
        <taxon>Thermotogati</taxon>
        <taxon>Deinococcota</taxon>
        <taxon>Deinococci</taxon>
        <taxon>Deinococcales</taxon>
        <taxon>Deinococcaceae</taxon>
        <taxon>Deinococcus</taxon>
    </lineage>
</organism>
<dbReference type="RefSeq" id="WP_264775054.1">
    <property type="nucleotide sequence ID" value="NZ_AP026560.1"/>
</dbReference>